<name>A0A3A3FRD3_9BURK</name>
<dbReference type="SUPFAM" id="SSF53756">
    <property type="entry name" value="UDP-Glycosyltransferase/glycogen phosphorylase"/>
    <property type="match status" value="1"/>
</dbReference>
<organism evidence="1 2">
    <name type="scientific">Noviherbaspirillum saxi</name>
    <dbReference type="NCBI Taxonomy" id="2320863"/>
    <lineage>
        <taxon>Bacteria</taxon>
        <taxon>Pseudomonadati</taxon>
        <taxon>Pseudomonadota</taxon>
        <taxon>Betaproteobacteria</taxon>
        <taxon>Burkholderiales</taxon>
        <taxon>Oxalobacteraceae</taxon>
        <taxon>Noviherbaspirillum</taxon>
    </lineage>
</organism>
<proteinExistence type="predicted"/>
<reference evidence="2" key="1">
    <citation type="submission" date="2018-09" db="EMBL/GenBank/DDBJ databases">
        <authorList>
            <person name="Zhu H."/>
        </authorList>
    </citation>
    <scope>NUCLEOTIDE SEQUENCE [LARGE SCALE GENOMIC DNA]</scope>
    <source>
        <strain evidence="2">K1R23-30</strain>
    </source>
</reference>
<evidence type="ECO:0000313" key="1">
    <source>
        <dbReference type="EMBL" id="RJF97804.1"/>
    </source>
</evidence>
<dbReference type="EMBL" id="QYUO01000001">
    <property type="protein sequence ID" value="RJF97804.1"/>
    <property type="molecule type" value="Genomic_DNA"/>
</dbReference>
<evidence type="ECO:0000313" key="2">
    <source>
        <dbReference type="Proteomes" id="UP000265955"/>
    </source>
</evidence>
<dbReference type="Proteomes" id="UP000265955">
    <property type="component" value="Unassembled WGS sequence"/>
</dbReference>
<gene>
    <name evidence="1" type="ORF">D3871_04145</name>
</gene>
<dbReference type="AlphaFoldDB" id="A0A3A3FRD3"/>
<protein>
    <submittedName>
        <fullName evidence="1">Uncharacterized protein</fullName>
    </submittedName>
</protein>
<comment type="caution">
    <text evidence="1">The sequence shown here is derived from an EMBL/GenBank/DDBJ whole genome shotgun (WGS) entry which is preliminary data.</text>
</comment>
<keyword evidence="2" id="KW-1185">Reference proteome</keyword>
<accession>A0A3A3FRD3</accession>
<sequence length="401" mass="44778">MLANYPIVEPRHGGQLRTFHIREEYARAGIDVDLVSFFQEGGYQYYESTDIPLPGTLSVVINKDFDYAVYDYLSALHVAQDPVIYDKLASQIRNGGYDYVQLEQPYFWPVLKKILASESLGSAAPRVIFSSQNIEYEMKEEVLHKIKAPQDYVSLVKDSIRQIEIELVNSAHITFAVSEQDRIKLQELGGRNDVVLLPNGVGKLQVDPQSVEGWRGIVPKEPFATYISSAHLPNAVGFFSSLGNSLAFLPPDRKMVVAGGVCQLIERSEEFNKWSSINRSRSILFGPVDNIGVAALRKFTHVFVLPITTGGGSNIKTAEALVTGAYVLGTSTAFRGFEHFANEAGVYIEDDPQAFRSRLVSLLSLAPNRLTEESRIRREGLLWENTLKEISKVVVKDFNAR</sequence>
<dbReference type="Gene3D" id="3.40.50.2000">
    <property type="entry name" value="Glycogen Phosphorylase B"/>
    <property type="match status" value="2"/>
</dbReference>